<dbReference type="Pfam" id="PF13365">
    <property type="entry name" value="Trypsin_2"/>
    <property type="match status" value="1"/>
</dbReference>
<evidence type="ECO:0000313" key="7">
    <source>
        <dbReference type="Proteomes" id="UP000199701"/>
    </source>
</evidence>
<evidence type="ECO:0000256" key="4">
    <source>
        <dbReference type="SAM" id="Phobius"/>
    </source>
</evidence>
<keyword evidence="4" id="KW-0472">Membrane</keyword>
<dbReference type="Gene3D" id="2.30.42.10">
    <property type="match status" value="1"/>
</dbReference>
<protein>
    <submittedName>
        <fullName evidence="6">Serine protease, S1-C subfamily, contains C-terminal PDZ domain</fullName>
    </submittedName>
</protein>
<evidence type="ECO:0000313" key="6">
    <source>
        <dbReference type="EMBL" id="SEV82602.1"/>
    </source>
</evidence>
<reference evidence="6 7" key="1">
    <citation type="submission" date="2016-10" db="EMBL/GenBank/DDBJ databases">
        <authorList>
            <person name="de Groot N.N."/>
        </authorList>
    </citation>
    <scope>NUCLEOTIDE SEQUENCE [LARGE SCALE GENOMIC DNA]</scope>
    <source>
        <strain evidence="6 7">DSM 9179</strain>
    </source>
</reference>
<keyword evidence="7" id="KW-1185">Reference proteome</keyword>
<feature type="domain" description="PDZ" evidence="5">
    <location>
        <begin position="312"/>
        <end position="378"/>
    </location>
</feature>
<dbReference type="PANTHER" id="PTHR22939">
    <property type="entry name" value="SERINE PROTEASE FAMILY S1C HTRA-RELATED"/>
    <property type="match status" value="1"/>
</dbReference>
<organism evidence="6 7">
    <name type="scientific">[Clostridium] fimetarium</name>
    <dbReference type="NCBI Taxonomy" id="99656"/>
    <lineage>
        <taxon>Bacteria</taxon>
        <taxon>Bacillati</taxon>
        <taxon>Bacillota</taxon>
        <taxon>Clostridia</taxon>
        <taxon>Lachnospirales</taxon>
        <taxon>Lachnospiraceae</taxon>
    </lineage>
</organism>
<dbReference type="SUPFAM" id="SSF50494">
    <property type="entry name" value="Trypsin-like serine proteases"/>
    <property type="match status" value="1"/>
</dbReference>
<keyword evidence="2 6" id="KW-0645">Protease</keyword>
<dbReference type="EMBL" id="FOJI01000001">
    <property type="protein sequence ID" value="SEV82602.1"/>
    <property type="molecule type" value="Genomic_DNA"/>
</dbReference>
<dbReference type="Proteomes" id="UP000199701">
    <property type="component" value="Unassembled WGS sequence"/>
</dbReference>
<dbReference type="SUPFAM" id="SSF50156">
    <property type="entry name" value="PDZ domain-like"/>
    <property type="match status" value="1"/>
</dbReference>
<accession>A0A1I0M2S8</accession>
<sequence>MSEDNKLDKHDEEEFNLYTENIVIKKSVKYRKVIHFGKLMLEAIVFGSVACFAFTALYPWMSNQLSLGDNKIIISIPKDEYPDGIEESSTQDLLTLDSETSTKNFQNTFQLLSETMVDTKKSIVTITAIYNETTEFLNENKSDGDTSGLIIAMSDNKFTILTSYSVMKNARSISVLFNNGNVMSAYLSSADVDTGIAVICVNLSEESVIDRANISVAKLDNSYLIDQGDIVFAAGKLLGNTASVNYGTSINVKISKSGIDSYYNLISTNMQQKSGDYAFLFNADGNVIGITKNDSVDNPNAEVIAYGISDLKPLIEKMSNNEEITYLGITGESVTNTKAATYNLPMGVYITEIAEGSPALLSGLMNGDIITTINGQAVYTFKSLCDSIYKYKSGDTIIIELKRKLGKDDYKIFSFNVTLGKK</sequence>
<name>A0A1I0M2S8_9FIRM</name>
<dbReference type="InterPro" id="IPR001940">
    <property type="entry name" value="Peptidase_S1C"/>
</dbReference>
<proteinExistence type="inferred from homology"/>
<gene>
    <name evidence="6" type="ORF">SAMN05421659_101122</name>
</gene>
<dbReference type="PANTHER" id="PTHR22939:SF129">
    <property type="entry name" value="SERINE PROTEASE HTRA2, MITOCHONDRIAL"/>
    <property type="match status" value="1"/>
</dbReference>
<dbReference type="GO" id="GO:0006508">
    <property type="term" value="P:proteolysis"/>
    <property type="evidence" value="ECO:0007669"/>
    <property type="project" value="UniProtKB-KW"/>
</dbReference>
<dbReference type="GO" id="GO:0004252">
    <property type="term" value="F:serine-type endopeptidase activity"/>
    <property type="evidence" value="ECO:0007669"/>
    <property type="project" value="InterPro"/>
</dbReference>
<dbReference type="OrthoDB" id="1765023at2"/>
<dbReference type="Pfam" id="PF13180">
    <property type="entry name" value="PDZ_2"/>
    <property type="match status" value="1"/>
</dbReference>
<evidence type="ECO:0000256" key="3">
    <source>
        <dbReference type="ARBA" id="ARBA00022801"/>
    </source>
</evidence>
<dbReference type="RefSeq" id="WP_092449529.1">
    <property type="nucleotide sequence ID" value="NZ_FOJI01000001.1"/>
</dbReference>
<dbReference type="PRINTS" id="PR00834">
    <property type="entry name" value="PROTEASES2C"/>
</dbReference>
<dbReference type="InterPro" id="IPR036034">
    <property type="entry name" value="PDZ_sf"/>
</dbReference>
<keyword evidence="4" id="KW-0812">Transmembrane</keyword>
<dbReference type="SMART" id="SM00228">
    <property type="entry name" value="PDZ"/>
    <property type="match status" value="1"/>
</dbReference>
<keyword evidence="3" id="KW-0378">Hydrolase</keyword>
<dbReference type="Gene3D" id="2.40.10.120">
    <property type="match status" value="1"/>
</dbReference>
<evidence type="ECO:0000259" key="5">
    <source>
        <dbReference type="PROSITE" id="PS50106"/>
    </source>
</evidence>
<keyword evidence="4" id="KW-1133">Transmembrane helix</keyword>
<feature type="transmembrane region" description="Helical" evidence="4">
    <location>
        <begin position="39"/>
        <end position="61"/>
    </location>
</feature>
<evidence type="ECO:0000256" key="2">
    <source>
        <dbReference type="ARBA" id="ARBA00022670"/>
    </source>
</evidence>
<evidence type="ECO:0000256" key="1">
    <source>
        <dbReference type="ARBA" id="ARBA00010541"/>
    </source>
</evidence>
<dbReference type="PROSITE" id="PS50106">
    <property type="entry name" value="PDZ"/>
    <property type="match status" value="1"/>
</dbReference>
<comment type="similarity">
    <text evidence="1">Belongs to the peptidase S1C family.</text>
</comment>
<dbReference type="AlphaFoldDB" id="A0A1I0M2S8"/>
<dbReference type="InterPro" id="IPR009003">
    <property type="entry name" value="Peptidase_S1_PA"/>
</dbReference>
<dbReference type="InterPro" id="IPR001478">
    <property type="entry name" value="PDZ"/>
</dbReference>
<dbReference type="STRING" id="99656.SAMN05421659_101122"/>